<evidence type="ECO:0000313" key="4">
    <source>
        <dbReference type="EMBL" id="GAA5168135.1"/>
    </source>
</evidence>
<dbReference type="EMBL" id="BAABJP010000039">
    <property type="protein sequence ID" value="GAA5168135.1"/>
    <property type="molecule type" value="Genomic_DNA"/>
</dbReference>
<dbReference type="Pfam" id="PF00440">
    <property type="entry name" value="TetR_N"/>
    <property type="match status" value="1"/>
</dbReference>
<dbReference type="PROSITE" id="PS50977">
    <property type="entry name" value="HTH_TETR_2"/>
    <property type="match status" value="1"/>
</dbReference>
<dbReference type="InterPro" id="IPR009057">
    <property type="entry name" value="Homeodomain-like_sf"/>
</dbReference>
<keyword evidence="1 2" id="KW-0238">DNA-binding</keyword>
<evidence type="ECO:0000256" key="1">
    <source>
        <dbReference type="ARBA" id="ARBA00023125"/>
    </source>
</evidence>
<comment type="caution">
    <text evidence="4">The sequence shown here is derived from an EMBL/GenBank/DDBJ whole genome shotgun (WGS) entry which is preliminary data.</text>
</comment>
<evidence type="ECO:0000259" key="3">
    <source>
        <dbReference type="PROSITE" id="PS50977"/>
    </source>
</evidence>
<gene>
    <name evidence="4" type="ORF">GCM10023321_61780</name>
</gene>
<sequence>MPSTPGSRRLSRDDWTAEALRALAAGGLSAVAIEPIAARLGATKGSGYWHFKSRDDLISATVARWERENTEAVIARVDDAADRLGELLRVALGPGGQFAAELALLASADHPEVGPVLRRVTRRRLSYLTSLFVELGHPEPEADRRALQAYTTYLGHAQLTRTDPDSLPGDGPARAAYLDSVLAVLTATSE</sequence>
<dbReference type="PANTHER" id="PTHR30055">
    <property type="entry name" value="HTH-TYPE TRANSCRIPTIONAL REGULATOR RUTR"/>
    <property type="match status" value="1"/>
</dbReference>
<accession>A0ABP9QVB4</accession>
<dbReference type="SUPFAM" id="SSF46689">
    <property type="entry name" value="Homeodomain-like"/>
    <property type="match status" value="1"/>
</dbReference>
<dbReference type="RefSeq" id="WP_185065358.1">
    <property type="nucleotide sequence ID" value="NZ_BAABJP010000039.1"/>
</dbReference>
<name>A0ABP9QVB4_9PSEU</name>
<feature type="DNA-binding region" description="H-T-H motif" evidence="2">
    <location>
        <begin position="32"/>
        <end position="51"/>
    </location>
</feature>
<dbReference type="Proteomes" id="UP001428817">
    <property type="component" value="Unassembled WGS sequence"/>
</dbReference>
<dbReference type="PANTHER" id="PTHR30055:SF237">
    <property type="entry name" value="TRANSCRIPTIONAL REPRESSOR MCE3R"/>
    <property type="match status" value="1"/>
</dbReference>
<reference evidence="5" key="1">
    <citation type="journal article" date="2019" name="Int. J. Syst. Evol. Microbiol.">
        <title>The Global Catalogue of Microorganisms (GCM) 10K type strain sequencing project: providing services to taxonomists for standard genome sequencing and annotation.</title>
        <authorList>
            <consortium name="The Broad Institute Genomics Platform"/>
            <consortium name="The Broad Institute Genome Sequencing Center for Infectious Disease"/>
            <person name="Wu L."/>
            <person name="Ma J."/>
        </authorList>
    </citation>
    <scope>NUCLEOTIDE SEQUENCE [LARGE SCALE GENOMIC DNA]</scope>
    <source>
        <strain evidence="5">JCM 18303</strain>
    </source>
</reference>
<dbReference type="InterPro" id="IPR001647">
    <property type="entry name" value="HTH_TetR"/>
</dbReference>
<organism evidence="4 5">
    <name type="scientific">Pseudonocardia eucalypti</name>
    <dbReference type="NCBI Taxonomy" id="648755"/>
    <lineage>
        <taxon>Bacteria</taxon>
        <taxon>Bacillati</taxon>
        <taxon>Actinomycetota</taxon>
        <taxon>Actinomycetes</taxon>
        <taxon>Pseudonocardiales</taxon>
        <taxon>Pseudonocardiaceae</taxon>
        <taxon>Pseudonocardia</taxon>
    </lineage>
</organism>
<keyword evidence="5" id="KW-1185">Reference proteome</keyword>
<feature type="domain" description="HTH tetR-type" evidence="3">
    <location>
        <begin position="9"/>
        <end position="69"/>
    </location>
</feature>
<protein>
    <submittedName>
        <fullName evidence="4">TetR/AcrR family transcriptional regulator</fullName>
    </submittedName>
</protein>
<dbReference type="InterPro" id="IPR050109">
    <property type="entry name" value="HTH-type_TetR-like_transc_reg"/>
</dbReference>
<evidence type="ECO:0000256" key="2">
    <source>
        <dbReference type="PROSITE-ProRule" id="PRU00335"/>
    </source>
</evidence>
<proteinExistence type="predicted"/>
<dbReference type="Gene3D" id="1.10.357.10">
    <property type="entry name" value="Tetracycline Repressor, domain 2"/>
    <property type="match status" value="1"/>
</dbReference>
<evidence type="ECO:0000313" key="5">
    <source>
        <dbReference type="Proteomes" id="UP001428817"/>
    </source>
</evidence>